<evidence type="ECO:0000313" key="1">
    <source>
        <dbReference type="EMBL" id="SVC79572.1"/>
    </source>
</evidence>
<dbReference type="EMBL" id="UINC01111391">
    <property type="protein sequence ID" value="SVC79572.1"/>
    <property type="molecule type" value="Genomic_DNA"/>
</dbReference>
<protein>
    <submittedName>
        <fullName evidence="1">Uncharacterized protein</fullName>
    </submittedName>
</protein>
<organism evidence="1">
    <name type="scientific">marine metagenome</name>
    <dbReference type="NCBI Taxonomy" id="408172"/>
    <lineage>
        <taxon>unclassified sequences</taxon>
        <taxon>metagenomes</taxon>
        <taxon>ecological metagenomes</taxon>
    </lineage>
</organism>
<dbReference type="AlphaFoldDB" id="A0A382Q534"/>
<gene>
    <name evidence="1" type="ORF">METZ01_LOCUS332426</name>
</gene>
<sequence length="66" mass="7770">MEFGNIKHNRNYRLSLKLYRIKMNRILTAKTIPVMSGFPYEEKTDKGINYLWQLLNPEIVEGVLNG</sequence>
<name>A0A382Q534_9ZZZZ</name>
<reference evidence="1" key="1">
    <citation type="submission" date="2018-05" db="EMBL/GenBank/DDBJ databases">
        <authorList>
            <person name="Lanie J.A."/>
            <person name="Ng W.-L."/>
            <person name="Kazmierczak K.M."/>
            <person name="Andrzejewski T.M."/>
            <person name="Davidsen T.M."/>
            <person name="Wayne K.J."/>
            <person name="Tettelin H."/>
            <person name="Glass J.I."/>
            <person name="Rusch D."/>
            <person name="Podicherti R."/>
            <person name="Tsui H.-C.T."/>
            <person name="Winkler M.E."/>
        </authorList>
    </citation>
    <scope>NUCLEOTIDE SEQUENCE</scope>
</reference>
<proteinExistence type="predicted"/>
<feature type="non-terminal residue" evidence="1">
    <location>
        <position position="66"/>
    </location>
</feature>
<accession>A0A382Q534</accession>